<evidence type="ECO:0000313" key="3">
    <source>
        <dbReference type="Proteomes" id="UP000236598"/>
    </source>
</evidence>
<keyword evidence="1" id="KW-0812">Transmembrane</keyword>
<reference evidence="2 3" key="1">
    <citation type="submission" date="2018-01" db="EMBL/GenBank/DDBJ databases">
        <title>Draft Genomic Sequencing Of Potential Extraintestinal Pathogenic Escherichia coli B8S18 Isolated From Retail Chicken Skin.</title>
        <authorList>
            <person name="Xu A."/>
            <person name="Tilman S."/>
            <person name="Wisser-Parker K."/>
            <person name="Sheen S."/>
            <person name="Sommers C."/>
        </authorList>
    </citation>
    <scope>NUCLEOTIDE SEQUENCE [LARGE SCALE GENOMIC DNA]</scope>
    <source>
        <strain evidence="2 3">B8S18Com</strain>
    </source>
</reference>
<keyword evidence="1" id="KW-1133">Transmembrane helix</keyword>
<gene>
    <name evidence="2" type="ORF">C2M16_07965</name>
</gene>
<feature type="transmembrane region" description="Helical" evidence="1">
    <location>
        <begin position="62"/>
        <end position="82"/>
    </location>
</feature>
<dbReference type="Proteomes" id="UP000236598">
    <property type="component" value="Unassembled WGS sequence"/>
</dbReference>
<protein>
    <submittedName>
        <fullName evidence="2">Uncharacterized protein</fullName>
    </submittedName>
</protein>
<dbReference type="EMBL" id="PPHQ01000005">
    <property type="protein sequence ID" value="PNY68411.1"/>
    <property type="molecule type" value="Genomic_DNA"/>
</dbReference>
<name>A0A2K3TVT7_ECOLX</name>
<comment type="caution">
    <text evidence="2">The sequence shown here is derived from an EMBL/GenBank/DDBJ whole genome shotgun (WGS) entry which is preliminary data.</text>
</comment>
<evidence type="ECO:0000313" key="2">
    <source>
        <dbReference type="EMBL" id="PNY68411.1"/>
    </source>
</evidence>
<keyword evidence="1" id="KW-0472">Membrane</keyword>
<sequence length="83" mass="9898">MSAVVFGEVNEEVASRHRNVNFTYSGGDVKLIHKRNNLHIKQLVALYRFFIFLCLRTNTKLFYDMDSLAPIVLYFFIFSYYYQ</sequence>
<proteinExistence type="predicted"/>
<organism evidence="2 3">
    <name type="scientific">Escherichia coli</name>
    <dbReference type="NCBI Taxonomy" id="562"/>
    <lineage>
        <taxon>Bacteria</taxon>
        <taxon>Pseudomonadati</taxon>
        <taxon>Pseudomonadota</taxon>
        <taxon>Gammaproteobacteria</taxon>
        <taxon>Enterobacterales</taxon>
        <taxon>Enterobacteriaceae</taxon>
        <taxon>Escherichia</taxon>
    </lineage>
</organism>
<dbReference type="AlphaFoldDB" id="A0A2K3TVT7"/>
<evidence type="ECO:0000256" key="1">
    <source>
        <dbReference type="SAM" id="Phobius"/>
    </source>
</evidence>
<accession>A0A2K3TVT7</accession>